<name>C9XWD6_CROTZ</name>
<dbReference type="PATRIC" id="fig|693216.3.peg.796"/>
<dbReference type="AlphaFoldDB" id="C9XWD6"/>
<organism evidence="1 2">
    <name type="scientific">Cronobacter turicensis (strain DSM 18703 / CCUG 55852 / LMG 23827 / z3032)</name>
    <dbReference type="NCBI Taxonomy" id="693216"/>
    <lineage>
        <taxon>Bacteria</taxon>
        <taxon>Pseudomonadati</taxon>
        <taxon>Pseudomonadota</taxon>
        <taxon>Gammaproteobacteria</taxon>
        <taxon>Enterobacterales</taxon>
        <taxon>Enterobacteriaceae</taxon>
        <taxon>Cronobacter</taxon>
    </lineage>
</organism>
<dbReference type="Gene3D" id="3.20.20.100">
    <property type="entry name" value="NADP-dependent oxidoreductase domain"/>
    <property type="match status" value="1"/>
</dbReference>
<protein>
    <recommendedName>
        <fullName evidence="3">Aldo/keto reductase</fullName>
    </recommendedName>
</protein>
<keyword evidence="2" id="KW-1185">Reference proteome</keyword>
<dbReference type="HOGENOM" id="CLU_2450138_0_0_6"/>
<accession>C9XWD6</accession>
<sequence length="72" mass="7831">MIRIAQKHNATPAKPILSRAMALGCWVIPSSTKRQNLHSNLLTLDANDMKAIAALERNKRLVSPDGLAPEGD</sequence>
<dbReference type="EMBL" id="FN543093">
    <property type="protein sequence ID" value="CBA28243.1"/>
    <property type="molecule type" value="Genomic_DNA"/>
</dbReference>
<reference evidence="2" key="2">
    <citation type="journal article" date="2011" name="J. Bacteriol.">
        <title>Complete genome sequence of Cronobacter turicensis LMG 23827, a food-borne pathogen causing deaths in neonates.</title>
        <authorList>
            <person name="Stephan R."/>
            <person name="Lehner A."/>
            <person name="Tischler P."/>
            <person name="Rattei T."/>
        </authorList>
    </citation>
    <scope>NUCLEOTIDE SEQUENCE [LARGE SCALE GENOMIC DNA]</scope>
    <source>
        <strain evidence="2">DSM 18703 / CCUG 55852 / LMG 23827 / z3032</strain>
    </source>
</reference>
<evidence type="ECO:0000313" key="1">
    <source>
        <dbReference type="EMBL" id="CBA28243.1"/>
    </source>
</evidence>
<dbReference type="InterPro" id="IPR036812">
    <property type="entry name" value="NAD(P)_OxRdtase_dom_sf"/>
</dbReference>
<evidence type="ECO:0000313" key="2">
    <source>
        <dbReference type="Proteomes" id="UP000002069"/>
    </source>
</evidence>
<keyword evidence="1" id="KW-0560">Oxidoreductase</keyword>
<dbReference type="Proteomes" id="UP000002069">
    <property type="component" value="Chromosome"/>
</dbReference>
<dbReference type="KEGG" id="ctu:CTU_08310"/>
<gene>
    <name evidence="1" type="ordered locus">Ctu_08310</name>
</gene>
<dbReference type="SUPFAM" id="SSF51430">
    <property type="entry name" value="NAD(P)-linked oxidoreductase"/>
    <property type="match status" value="1"/>
</dbReference>
<evidence type="ECO:0008006" key="3">
    <source>
        <dbReference type="Google" id="ProtNLM"/>
    </source>
</evidence>
<proteinExistence type="predicted"/>
<dbReference type="GO" id="GO:0016491">
    <property type="term" value="F:oxidoreductase activity"/>
    <property type="evidence" value="ECO:0007669"/>
    <property type="project" value="UniProtKB-KW"/>
</dbReference>
<reference evidence="1 2" key="1">
    <citation type="journal article" date="2010" name="J. Bacteriol.">
        <title>Complete Genome Sequence of Cronobacter turicensis LMG 23827, a foodborne pathogen causing deaths in neonates.</title>
        <authorList>
            <person name="Stephan R."/>
            <person name="Lehner A."/>
            <person name="Tischler P."/>
            <person name="Rattei T."/>
        </authorList>
    </citation>
    <scope>NUCLEOTIDE SEQUENCE [LARGE SCALE GENOMIC DNA]</scope>
    <source>
        <strain evidence="2">DSM 18703 / CCUG 55852 / LMG 23827 / z3032</strain>
    </source>
</reference>